<protein>
    <recommendedName>
        <fullName evidence="4">ATP synthase protein I</fullName>
    </recommendedName>
</protein>
<dbReference type="Proteomes" id="UP000642819">
    <property type="component" value="Unassembled WGS sequence"/>
</dbReference>
<proteinExistence type="predicted"/>
<feature type="transmembrane region" description="Helical" evidence="1">
    <location>
        <begin position="21"/>
        <end position="44"/>
    </location>
</feature>
<keyword evidence="1" id="KW-1133">Transmembrane helix</keyword>
<evidence type="ECO:0000256" key="1">
    <source>
        <dbReference type="SAM" id="Phobius"/>
    </source>
</evidence>
<keyword evidence="3" id="KW-1185">Reference proteome</keyword>
<keyword evidence="1" id="KW-0812">Transmembrane</keyword>
<gene>
    <name evidence="2" type="ORF">GCM10008096_20380</name>
</gene>
<organism evidence="2 3">
    <name type="scientific">Zhihengliuella salsuginis</name>
    <dbReference type="NCBI Taxonomy" id="578222"/>
    <lineage>
        <taxon>Bacteria</taxon>
        <taxon>Bacillati</taxon>
        <taxon>Actinomycetota</taxon>
        <taxon>Actinomycetes</taxon>
        <taxon>Micrococcales</taxon>
        <taxon>Micrococcaceae</taxon>
        <taxon>Zhihengliuella</taxon>
    </lineage>
</organism>
<feature type="transmembrane region" description="Helical" evidence="1">
    <location>
        <begin position="50"/>
        <end position="73"/>
    </location>
</feature>
<name>A0ABQ3GIC4_9MICC</name>
<evidence type="ECO:0000313" key="2">
    <source>
        <dbReference type="EMBL" id="GHD08583.1"/>
    </source>
</evidence>
<accession>A0ABQ3GIC4</accession>
<comment type="caution">
    <text evidence="2">The sequence shown here is derived from an EMBL/GenBank/DDBJ whole genome shotgun (WGS) entry which is preliminary data.</text>
</comment>
<evidence type="ECO:0008006" key="4">
    <source>
        <dbReference type="Google" id="ProtNLM"/>
    </source>
</evidence>
<feature type="transmembrane region" description="Helical" evidence="1">
    <location>
        <begin position="115"/>
        <end position="137"/>
    </location>
</feature>
<keyword evidence="1" id="KW-0472">Membrane</keyword>
<reference evidence="3" key="1">
    <citation type="journal article" date="2019" name="Int. J. Syst. Evol. Microbiol.">
        <title>The Global Catalogue of Microorganisms (GCM) 10K type strain sequencing project: providing services to taxonomists for standard genome sequencing and annotation.</title>
        <authorList>
            <consortium name="The Broad Institute Genomics Platform"/>
            <consortium name="The Broad Institute Genome Sequencing Center for Infectious Disease"/>
            <person name="Wu L."/>
            <person name="Ma J."/>
        </authorList>
    </citation>
    <scope>NUCLEOTIDE SEQUENCE [LARGE SCALE GENOMIC DNA]</scope>
    <source>
        <strain evidence="3">KCTC 19466</strain>
    </source>
</reference>
<sequence length="163" mass="16572">MSSSTTGAAQPQRASGETPNPWLRLLCSCSLVSLVLAAAGSAAGGAVSGLAAAASVAAAVALVVVFFGITLLIGHVVGLRNPRAALGAFMFGYVVKVVGFGAVVFLLGTPAWVDAAWFIGASVGTVIAWQATEMIVFSRLRFQLYDDGAPDADSQERGAREAA</sequence>
<feature type="transmembrane region" description="Helical" evidence="1">
    <location>
        <begin position="85"/>
        <end position="109"/>
    </location>
</feature>
<dbReference type="EMBL" id="BMXK01000008">
    <property type="protein sequence ID" value="GHD08583.1"/>
    <property type="molecule type" value="Genomic_DNA"/>
</dbReference>
<evidence type="ECO:0000313" key="3">
    <source>
        <dbReference type="Proteomes" id="UP000642819"/>
    </source>
</evidence>
<dbReference type="RefSeq" id="WP_189350192.1">
    <property type="nucleotide sequence ID" value="NZ_BMXK01000008.1"/>
</dbReference>